<name>A0A9J5WJV5_SOLCO</name>
<proteinExistence type="predicted"/>
<keyword evidence="3" id="KW-1185">Reference proteome</keyword>
<reference evidence="2 3" key="1">
    <citation type="submission" date="2020-09" db="EMBL/GenBank/DDBJ databases">
        <title>De no assembly of potato wild relative species, Solanum commersonii.</title>
        <authorList>
            <person name="Cho K."/>
        </authorList>
    </citation>
    <scope>NUCLEOTIDE SEQUENCE [LARGE SCALE GENOMIC DNA]</scope>
    <source>
        <strain evidence="2">LZ3.2</strain>
        <tissue evidence="2">Leaf</tissue>
    </source>
</reference>
<dbReference type="EMBL" id="JACXVP010000011">
    <property type="protein sequence ID" value="KAG5576153.1"/>
    <property type="molecule type" value="Genomic_DNA"/>
</dbReference>
<dbReference type="OrthoDB" id="1736095at2759"/>
<comment type="caution">
    <text evidence="2">The sequence shown here is derived from an EMBL/GenBank/DDBJ whole genome shotgun (WGS) entry which is preliminary data.</text>
</comment>
<dbReference type="Proteomes" id="UP000824120">
    <property type="component" value="Chromosome 11"/>
</dbReference>
<protein>
    <submittedName>
        <fullName evidence="2">Uncharacterized protein</fullName>
    </submittedName>
</protein>
<evidence type="ECO:0000313" key="2">
    <source>
        <dbReference type="EMBL" id="KAG5576153.1"/>
    </source>
</evidence>
<evidence type="ECO:0000313" key="3">
    <source>
        <dbReference type="Proteomes" id="UP000824120"/>
    </source>
</evidence>
<organism evidence="2 3">
    <name type="scientific">Solanum commersonii</name>
    <name type="common">Commerson's wild potato</name>
    <name type="synonym">Commerson's nightshade</name>
    <dbReference type="NCBI Taxonomy" id="4109"/>
    <lineage>
        <taxon>Eukaryota</taxon>
        <taxon>Viridiplantae</taxon>
        <taxon>Streptophyta</taxon>
        <taxon>Embryophyta</taxon>
        <taxon>Tracheophyta</taxon>
        <taxon>Spermatophyta</taxon>
        <taxon>Magnoliopsida</taxon>
        <taxon>eudicotyledons</taxon>
        <taxon>Gunneridae</taxon>
        <taxon>Pentapetalae</taxon>
        <taxon>asterids</taxon>
        <taxon>lamiids</taxon>
        <taxon>Solanales</taxon>
        <taxon>Solanaceae</taxon>
        <taxon>Solanoideae</taxon>
        <taxon>Solaneae</taxon>
        <taxon>Solanum</taxon>
    </lineage>
</organism>
<gene>
    <name evidence="2" type="ORF">H5410_056287</name>
</gene>
<sequence>MEGESGPKIGPKGESMDNGEYSVLPLVKEVGDDDGEPAAEAPVNGGRNYNGPKVAKFLVGLGGRRRRPPSGPLSHRAHIDGKVWHLNVALSHRGRSMFQGLGRPLKRCVVGLEHRETVRSISGVGVRALRGPFPSNARGAGKGTSGVPAYRAHVNLFAGSQVRADS</sequence>
<dbReference type="AlphaFoldDB" id="A0A9J5WJV5"/>
<evidence type="ECO:0000256" key="1">
    <source>
        <dbReference type="SAM" id="MobiDB-lite"/>
    </source>
</evidence>
<feature type="region of interest" description="Disordered" evidence="1">
    <location>
        <begin position="1"/>
        <end position="47"/>
    </location>
</feature>
<accession>A0A9J5WJV5</accession>